<evidence type="ECO:0000256" key="6">
    <source>
        <dbReference type="ARBA" id="ARBA00023163"/>
    </source>
</evidence>
<dbReference type="Proteomes" id="UP000504618">
    <property type="component" value="Unplaced"/>
</dbReference>
<dbReference type="InterPro" id="IPR009057">
    <property type="entry name" value="Homeodomain-like_sf"/>
</dbReference>
<dbReference type="GeneID" id="112463916"/>
<comment type="subcellular location">
    <subcellularLocation>
        <location evidence="1">Nucleus</location>
    </subcellularLocation>
</comment>
<evidence type="ECO:0000259" key="9">
    <source>
        <dbReference type="PROSITE" id="PS51057"/>
    </source>
</evidence>
<evidence type="ECO:0000256" key="3">
    <source>
        <dbReference type="ARBA" id="ARBA00022724"/>
    </source>
</evidence>
<feature type="compositionally biased region" description="Basic and acidic residues" evidence="8">
    <location>
        <begin position="300"/>
        <end position="318"/>
    </location>
</feature>
<dbReference type="PRINTS" id="PR00027">
    <property type="entry name" value="PAIREDBOX"/>
</dbReference>
<evidence type="ECO:0000256" key="5">
    <source>
        <dbReference type="ARBA" id="ARBA00023125"/>
    </source>
</evidence>
<dbReference type="FunFam" id="1.10.10.10:FF:000013">
    <property type="entry name" value="Paired box 8 isoform 1"/>
    <property type="match status" value="1"/>
</dbReference>
<name>A0A6J1QZU0_9HYME</name>
<accession>A0A6J1QZU0</accession>
<dbReference type="InterPro" id="IPR043565">
    <property type="entry name" value="PAX_fam"/>
</dbReference>
<keyword evidence="3" id="KW-0563">Paired box</keyword>
<feature type="compositionally biased region" description="Low complexity" evidence="8">
    <location>
        <begin position="232"/>
        <end position="246"/>
    </location>
</feature>
<feature type="region of interest" description="Disordered" evidence="8">
    <location>
        <begin position="348"/>
        <end position="383"/>
    </location>
</feature>
<dbReference type="CDD" id="cd00131">
    <property type="entry name" value="PAX"/>
    <property type="match status" value="1"/>
</dbReference>
<keyword evidence="6" id="KW-0804">Transcription</keyword>
<sequence>MTVIVSHHHRPTHFVPVKKRRKPLLEICERSLSAVNRTARPSDAFNTLHIKSAPLREKQAAGFPMAVGPGSAAMDLSTTLSSAYRYNQNMMEYYTCHGGVNQLGGVFVNGRPLPDVVRQRIVELAHSGVRPCDISRQLRVSHGCVSKILSRYYETGSFKAGVIGGSKPKVATPPVVDAIANYKRDNPTMFAWEIRDRLLAEGICSQDNVPSVSSINRIVRNKAAEKAKHAHQQQQAQQQQGQQQGQPGSGGSVSVIAHAPATVAGHPAATAPNAYSISGILGIPAHHQDPNGNSIKRKRSVDDDNRELNDHAENDLKRQRNNYNGDQLYSNLWSSKWSIKDEHKLLSELGGGGGGGTTGGTNGGGNGGSGNGGNGSGGTGSGSGGGGGYYEHSGFPGNAIATSAELYDSLGTISTMTQAQTPHLYTPPIGGTIAGGTLTPLAPLTMQELKLSQTLDGANMSPYHTTAESSTVAVSYVGVGAGGGEQSPPISLQNETNATPAAPNTPGGDPGLTVLQPPVSQPQVASAIPPYSTMLPSFGHYATGGGDYAYSAAYSQYSSAPYSGYGYGAATSGLLNSTYYYCNGDTTTHTSQQGGGGCTSGAPESSADVASRSPLAATRASSGASAASPTGSACTKPDHTSATPTDLYLA</sequence>
<keyword evidence="2" id="KW-0217">Developmental protein</keyword>
<dbReference type="GO" id="GO:0000978">
    <property type="term" value="F:RNA polymerase II cis-regulatory region sequence-specific DNA binding"/>
    <property type="evidence" value="ECO:0007669"/>
    <property type="project" value="TreeGrafter"/>
</dbReference>
<reference evidence="11" key="1">
    <citation type="submission" date="2025-08" db="UniProtKB">
        <authorList>
            <consortium name="RefSeq"/>
        </authorList>
    </citation>
    <scope>IDENTIFICATION</scope>
    <source>
        <tissue evidence="11">Whole body</tissue>
    </source>
</reference>
<feature type="compositionally biased region" description="Gly residues" evidence="8">
    <location>
        <begin position="349"/>
        <end position="383"/>
    </location>
</feature>
<dbReference type="InterPro" id="IPR043182">
    <property type="entry name" value="PAIRED_DNA-bd_dom"/>
</dbReference>
<dbReference type="GO" id="GO:0009791">
    <property type="term" value="P:post-embryonic development"/>
    <property type="evidence" value="ECO:0007669"/>
    <property type="project" value="UniProtKB-ARBA"/>
</dbReference>
<dbReference type="OrthoDB" id="3225452at2759"/>
<evidence type="ECO:0000256" key="2">
    <source>
        <dbReference type="ARBA" id="ARBA00022473"/>
    </source>
</evidence>
<dbReference type="RefSeq" id="XP_024886376.1">
    <property type="nucleotide sequence ID" value="XM_025030608.1"/>
</dbReference>
<keyword evidence="10" id="KW-1185">Reference proteome</keyword>
<feature type="region of interest" description="Disordered" evidence="8">
    <location>
        <begin position="222"/>
        <end position="254"/>
    </location>
</feature>
<dbReference type="FunFam" id="1.10.10.10:FF:000003">
    <property type="entry name" value="Paired box protein Pax-6"/>
    <property type="match status" value="1"/>
</dbReference>
<feature type="compositionally biased region" description="Low complexity" evidence="8">
    <location>
        <begin position="616"/>
        <end position="633"/>
    </location>
</feature>
<keyword evidence="5" id="KW-0238">DNA-binding</keyword>
<dbReference type="InterPro" id="IPR036388">
    <property type="entry name" value="WH-like_DNA-bd_sf"/>
</dbReference>
<dbReference type="AlphaFoldDB" id="A0A6J1QZU0"/>
<evidence type="ECO:0000313" key="11">
    <source>
        <dbReference type="RefSeq" id="XP_024886376.1"/>
    </source>
</evidence>
<dbReference type="SUPFAM" id="SSF46689">
    <property type="entry name" value="Homeodomain-like"/>
    <property type="match status" value="1"/>
</dbReference>
<evidence type="ECO:0000313" key="10">
    <source>
        <dbReference type="Proteomes" id="UP000504618"/>
    </source>
</evidence>
<feature type="compositionally biased region" description="Polar residues" evidence="8">
    <location>
        <begin position="488"/>
        <end position="499"/>
    </location>
</feature>
<protein>
    <submittedName>
        <fullName evidence="11">Paired box protein Pax-8-like isoform X1</fullName>
    </submittedName>
</protein>
<dbReference type="PROSITE" id="PS51057">
    <property type="entry name" value="PAIRED_2"/>
    <property type="match status" value="1"/>
</dbReference>
<dbReference type="GO" id="GO:0005634">
    <property type="term" value="C:nucleus"/>
    <property type="evidence" value="ECO:0007669"/>
    <property type="project" value="UniProtKB-SubCell"/>
</dbReference>
<keyword evidence="7" id="KW-0539">Nucleus</keyword>
<proteinExistence type="predicted"/>
<dbReference type="Gene3D" id="1.10.10.10">
    <property type="entry name" value="Winged helix-like DNA-binding domain superfamily/Winged helix DNA-binding domain"/>
    <property type="match status" value="2"/>
</dbReference>
<feature type="region of interest" description="Disordered" evidence="8">
    <location>
        <begin position="590"/>
        <end position="650"/>
    </location>
</feature>
<evidence type="ECO:0000256" key="7">
    <source>
        <dbReference type="ARBA" id="ARBA00023242"/>
    </source>
</evidence>
<dbReference type="InterPro" id="IPR001523">
    <property type="entry name" value="Paired_dom"/>
</dbReference>
<feature type="region of interest" description="Disordered" evidence="8">
    <location>
        <begin position="285"/>
        <end position="323"/>
    </location>
</feature>
<gene>
    <name evidence="11" type="primary">LOC112463916</name>
</gene>
<dbReference type="PROSITE" id="PS00034">
    <property type="entry name" value="PAIRED_1"/>
    <property type="match status" value="1"/>
</dbReference>
<dbReference type="Pfam" id="PF00292">
    <property type="entry name" value="PAX"/>
    <property type="match status" value="1"/>
</dbReference>
<dbReference type="GO" id="GO:0000981">
    <property type="term" value="F:DNA-binding transcription factor activity, RNA polymerase II-specific"/>
    <property type="evidence" value="ECO:0007669"/>
    <property type="project" value="TreeGrafter"/>
</dbReference>
<dbReference type="SMART" id="SM00351">
    <property type="entry name" value="PAX"/>
    <property type="match status" value="1"/>
</dbReference>
<dbReference type="CTD" id="43825"/>
<evidence type="ECO:0000256" key="4">
    <source>
        <dbReference type="ARBA" id="ARBA00023015"/>
    </source>
</evidence>
<evidence type="ECO:0000256" key="8">
    <source>
        <dbReference type="SAM" id="MobiDB-lite"/>
    </source>
</evidence>
<dbReference type="PANTHER" id="PTHR45636:SF41">
    <property type="entry name" value="PAIRED BOX PROTEIN PAX-6-RELATED"/>
    <property type="match status" value="1"/>
</dbReference>
<feature type="region of interest" description="Disordered" evidence="8">
    <location>
        <begin position="484"/>
        <end position="511"/>
    </location>
</feature>
<feature type="domain" description="Paired" evidence="9">
    <location>
        <begin position="96"/>
        <end position="222"/>
    </location>
</feature>
<organism evidence="10 11">
    <name type="scientific">Temnothorax curvispinosus</name>
    <dbReference type="NCBI Taxonomy" id="300111"/>
    <lineage>
        <taxon>Eukaryota</taxon>
        <taxon>Metazoa</taxon>
        <taxon>Ecdysozoa</taxon>
        <taxon>Arthropoda</taxon>
        <taxon>Hexapoda</taxon>
        <taxon>Insecta</taxon>
        <taxon>Pterygota</taxon>
        <taxon>Neoptera</taxon>
        <taxon>Endopterygota</taxon>
        <taxon>Hymenoptera</taxon>
        <taxon>Apocrita</taxon>
        <taxon>Aculeata</taxon>
        <taxon>Formicoidea</taxon>
        <taxon>Formicidae</taxon>
        <taxon>Myrmicinae</taxon>
        <taxon>Temnothorax</taxon>
    </lineage>
</organism>
<evidence type="ECO:0000256" key="1">
    <source>
        <dbReference type="ARBA" id="ARBA00004123"/>
    </source>
</evidence>
<dbReference type="PANTHER" id="PTHR45636">
    <property type="entry name" value="PAIRED BOX PROTEIN PAX-6-RELATED-RELATED"/>
    <property type="match status" value="1"/>
</dbReference>
<keyword evidence="4" id="KW-0805">Transcription regulation</keyword>